<accession>A0A1I6RU59</accession>
<evidence type="ECO:0000313" key="5">
    <source>
        <dbReference type="Proteomes" id="UP000198873"/>
    </source>
</evidence>
<comment type="similarity">
    <text evidence="1">Belongs to the arsA ATPase family.</text>
</comment>
<dbReference type="GO" id="GO:0005524">
    <property type="term" value="F:ATP binding"/>
    <property type="evidence" value="ECO:0007669"/>
    <property type="project" value="InterPro"/>
</dbReference>
<reference evidence="5" key="1">
    <citation type="submission" date="2016-10" db="EMBL/GenBank/DDBJ databases">
        <authorList>
            <person name="Varghese N."/>
            <person name="Submissions S."/>
        </authorList>
    </citation>
    <scope>NUCLEOTIDE SEQUENCE [LARGE SCALE GENOMIC DNA]</scope>
    <source>
        <strain evidence="5">CGMCC 4.7047</strain>
    </source>
</reference>
<dbReference type="InterPro" id="IPR027417">
    <property type="entry name" value="P-loop_NTPase"/>
</dbReference>
<feature type="domain" description="ArsA HSP20-like" evidence="3">
    <location>
        <begin position="299"/>
        <end position="358"/>
    </location>
</feature>
<sequence>MTPPRVLLVTGPGGAGTTTVAAGTALAEARAGRTVLLLGESVGTLSGVDAIRPDAAQWFRDGVQGLQRRAGTELLHDDELTELPGSAGLALLHALAGAHRSGRWQTLVVDLPPVTDAIRLLALPELLARYLRRLLPERRPASLLLAQLAGLPYDEAGRWIGTLTALHALLGADGVAVRLVTEPTAQAPAAVRRARAGLALHGLALETLIANRVLPAGSADPWLRDAAAAQRAVLDVLPGPPRELPHLGGAPGEAELAVLAGSGALDAVPADRLRRPAPVLSDRTAGTAGTADAGGAPLVWRLPLPGASRDELDLVRRGDELFVTAGPFRRALELPEVLRRCTVTGAALEESGELAVRFAPDSR</sequence>
<feature type="domain" description="ArsA/GET3 Anion-transporting ATPase-like" evidence="2">
    <location>
        <begin position="69"/>
        <end position="235"/>
    </location>
</feature>
<dbReference type="Gene3D" id="2.60.40.790">
    <property type="match status" value="1"/>
</dbReference>
<evidence type="ECO:0000256" key="1">
    <source>
        <dbReference type="ARBA" id="ARBA00011040"/>
    </source>
</evidence>
<dbReference type="RefSeq" id="WP_093842794.1">
    <property type="nucleotide sequence ID" value="NZ_CP054938.1"/>
</dbReference>
<evidence type="ECO:0000313" key="4">
    <source>
        <dbReference type="EMBL" id="SFS68247.1"/>
    </source>
</evidence>
<protein>
    <submittedName>
        <fullName evidence="4">Arsenite-transporting ATPase</fullName>
    </submittedName>
</protein>
<organism evidence="4 5">
    <name type="scientific">Streptomyces harbinensis</name>
    <dbReference type="NCBI Taxonomy" id="1176198"/>
    <lineage>
        <taxon>Bacteria</taxon>
        <taxon>Bacillati</taxon>
        <taxon>Actinomycetota</taxon>
        <taxon>Actinomycetes</taxon>
        <taxon>Kitasatosporales</taxon>
        <taxon>Streptomycetaceae</taxon>
        <taxon>Streptomyces</taxon>
    </lineage>
</organism>
<proteinExistence type="inferred from homology"/>
<dbReference type="GO" id="GO:0016887">
    <property type="term" value="F:ATP hydrolysis activity"/>
    <property type="evidence" value="ECO:0007669"/>
    <property type="project" value="InterPro"/>
</dbReference>
<evidence type="ECO:0000259" key="2">
    <source>
        <dbReference type="Pfam" id="PF02374"/>
    </source>
</evidence>
<keyword evidence="5" id="KW-1185">Reference proteome</keyword>
<dbReference type="InterPro" id="IPR040612">
    <property type="entry name" value="ArsA_HSP20-like"/>
</dbReference>
<dbReference type="PANTHER" id="PTHR10803:SF3">
    <property type="entry name" value="ATPASE GET3"/>
    <property type="match status" value="1"/>
</dbReference>
<dbReference type="PANTHER" id="PTHR10803">
    <property type="entry name" value="ARSENICAL PUMP-DRIVING ATPASE ARSENITE-TRANSLOCATING ATPASE"/>
    <property type="match status" value="1"/>
</dbReference>
<name>A0A1I6RU59_9ACTN</name>
<dbReference type="InterPro" id="IPR016300">
    <property type="entry name" value="ATPase_ArsA/GET3"/>
</dbReference>
<dbReference type="InterPro" id="IPR008978">
    <property type="entry name" value="HSP20-like_chaperone"/>
</dbReference>
<gene>
    <name evidence="4" type="ORF">SAMN05444716_103412</name>
</gene>
<evidence type="ECO:0000259" key="3">
    <source>
        <dbReference type="Pfam" id="PF17886"/>
    </source>
</evidence>
<dbReference type="EMBL" id="FPAB01000003">
    <property type="protein sequence ID" value="SFS68247.1"/>
    <property type="molecule type" value="Genomic_DNA"/>
</dbReference>
<dbReference type="SUPFAM" id="SSF52540">
    <property type="entry name" value="P-loop containing nucleoside triphosphate hydrolases"/>
    <property type="match status" value="1"/>
</dbReference>
<dbReference type="Pfam" id="PF17886">
    <property type="entry name" value="ArsA_HSP20"/>
    <property type="match status" value="1"/>
</dbReference>
<dbReference type="Pfam" id="PF02374">
    <property type="entry name" value="ArsA_ATPase"/>
    <property type="match status" value="1"/>
</dbReference>
<dbReference type="AlphaFoldDB" id="A0A1I6RU59"/>
<dbReference type="Proteomes" id="UP000198873">
    <property type="component" value="Unassembled WGS sequence"/>
</dbReference>
<dbReference type="STRING" id="1176198.SAMN05444716_103412"/>
<dbReference type="InterPro" id="IPR025723">
    <property type="entry name" value="ArsA/GET3_ATPase-like"/>
</dbReference>
<dbReference type="Gene3D" id="3.40.50.300">
    <property type="entry name" value="P-loop containing nucleotide triphosphate hydrolases"/>
    <property type="match status" value="1"/>
</dbReference>